<proteinExistence type="predicted"/>
<dbReference type="Pfam" id="PF07690">
    <property type="entry name" value="MFS_1"/>
    <property type="match status" value="1"/>
</dbReference>
<evidence type="ECO:0000256" key="2">
    <source>
        <dbReference type="ARBA" id="ARBA00022448"/>
    </source>
</evidence>
<dbReference type="Proteomes" id="UP001165652">
    <property type="component" value="Unassembled WGS sequence"/>
</dbReference>
<dbReference type="InterPro" id="IPR020846">
    <property type="entry name" value="MFS_dom"/>
</dbReference>
<feature type="transmembrane region" description="Helical" evidence="6">
    <location>
        <begin position="180"/>
        <end position="202"/>
    </location>
</feature>
<feature type="transmembrane region" description="Helical" evidence="6">
    <location>
        <begin position="275"/>
        <end position="300"/>
    </location>
</feature>
<evidence type="ECO:0000256" key="4">
    <source>
        <dbReference type="ARBA" id="ARBA00022989"/>
    </source>
</evidence>
<feature type="transmembrane region" description="Helical" evidence="6">
    <location>
        <begin position="55"/>
        <end position="72"/>
    </location>
</feature>
<evidence type="ECO:0000256" key="3">
    <source>
        <dbReference type="ARBA" id="ARBA00022692"/>
    </source>
</evidence>
<feature type="transmembrane region" description="Helical" evidence="6">
    <location>
        <begin position="84"/>
        <end position="106"/>
    </location>
</feature>
<feature type="domain" description="Major facilitator superfamily (MFS) profile" evidence="7">
    <location>
        <begin position="22"/>
        <end position="426"/>
    </location>
</feature>
<evidence type="ECO:0000313" key="8">
    <source>
        <dbReference type="EMBL" id="MDC7784907.1"/>
    </source>
</evidence>
<sequence>MSHDDARHAADDALYKKIALRLIPFMMVLYLVAFLDRVNVSFAALTMNAELGLSASVYGWGAGIFFLGYFLFEVPSNLILERVGARVWIARIMITWGLVSAGMAFVQGPTSFYVLRFLLGVAEAGFLPGMILYLTYWFPQERLARFVGLFMMAVPIASAVGAPLSSLLLQTHGFLGLSGWQWLFILEGLPACALGLAVLAWLPDGPASARWLSDAERDVVAKNLAADRARSPHRLHAALGPALADGRVWLLGLAYFGIVVGLYGVGMWLPQLIKALGYGIEEVGLLVAVPYAISAVAMLLWGRRSDRRAERVMHVALPTMLSAAGLLAAVLLPPNLWSIAALGVATVGIYATLGPFWGLPPQFLERTAAAGGIALINSVGNLGGFLGPTLVGWSMSLTGSAHAGLVAVTACLAASVAAVLVTGRRLRLPGQAAVAGAGP</sequence>
<keyword evidence="4 6" id="KW-1133">Transmembrane helix</keyword>
<dbReference type="PANTHER" id="PTHR43791">
    <property type="entry name" value="PERMEASE-RELATED"/>
    <property type="match status" value="1"/>
</dbReference>
<protein>
    <submittedName>
        <fullName evidence="8">MFS transporter</fullName>
    </submittedName>
</protein>
<gene>
    <name evidence="8" type="ORF">PQJ73_04360</name>
</gene>
<feature type="transmembrane region" description="Helical" evidence="6">
    <location>
        <begin position="337"/>
        <end position="357"/>
    </location>
</feature>
<feature type="transmembrane region" description="Helical" evidence="6">
    <location>
        <begin position="312"/>
        <end position="331"/>
    </location>
</feature>
<dbReference type="InterPro" id="IPR036259">
    <property type="entry name" value="MFS_trans_sf"/>
</dbReference>
<dbReference type="CDD" id="cd17319">
    <property type="entry name" value="MFS_ExuT_GudP_like"/>
    <property type="match status" value="1"/>
</dbReference>
<feature type="transmembrane region" description="Helical" evidence="6">
    <location>
        <begin position="401"/>
        <end position="421"/>
    </location>
</feature>
<dbReference type="InterPro" id="IPR011701">
    <property type="entry name" value="MFS"/>
</dbReference>
<dbReference type="Gene3D" id="1.20.1250.20">
    <property type="entry name" value="MFS general substrate transporter like domains"/>
    <property type="match status" value="2"/>
</dbReference>
<dbReference type="RefSeq" id="WP_272775754.1">
    <property type="nucleotide sequence ID" value="NZ_JAQQLI010000004.1"/>
</dbReference>
<dbReference type="PROSITE" id="PS50850">
    <property type="entry name" value="MFS"/>
    <property type="match status" value="1"/>
</dbReference>
<keyword evidence="2" id="KW-0813">Transport</keyword>
<feature type="transmembrane region" description="Helical" evidence="6">
    <location>
        <begin position="112"/>
        <end position="134"/>
    </location>
</feature>
<reference evidence="8" key="2">
    <citation type="submission" date="2023-02" db="EMBL/GenBank/DDBJ databases">
        <authorList>
            <person name="Rayyan A."/>
            <person name="Meyer T."/>
            <person name="Kyndt J.A."/>
        </authorList>
    </citation>
    <scope>NUCLEOTIDE SEQUENCE</scope>
    <source>
        <strain evidence="8">DSM 9987</strain>
    </source>
</reference>
<feature type="transmembrane region" description="Helical" evidence="6">
    <location>
        <begin position="369"/>
        <end position="395"/>
    </location>
</feature>
<keyword evidence="9" id="KW-1185">Reference proteome</keyword>
<name>A0ABT5J5J2_RHOTP</name>
<dbReference type="SUPFAM" id="SSF103473">
    <property type="entry name" value="MFS general substrate transporter"/>
    <property type="match status" value="1"/>
</dbReference>
<evidence type="ECO:0000313" key="9">
    <source>
        <dbReference type="Proteomes" id="UP001165652"/>
    </source>
</evidence>
<evidence type="ECO:0000256" key="1">
    <source>
        <dbReference type="ARBA" id="ARBA00004141"/>
    </source>
</evidence>
<evidence type="ECO:0000256" key="5">
    <source>
        <dbReference type="ARBA" id="ARBA00023136"/>
    </source>
</evidence>
<feature type="transmembrane region" description="Helical" evidence="6">
    <location>
        <begin position="18"/>
        <end position="35"/>
    </location>
</feature>
<comment type="caution">
    <text evidence="8">The sequence shown here is derived from an EMBL/GenBank/DDBJ whole genome shotgun (WGS) entry which is preliminary data.</text>
</comment>
<dbReference type="PANTHER" id="PTHR43791:SF36">
    <property type="entry name" value="TRANSPORTER, PUTATIVE (AFU_ORTHOLOGUE AFUA_6G08340)-RELATED"/>
    <property type="match status" value="1"/>
</dbReference>
<keyword evidence="5 6" id="KW-0472">Membrane</keyword>
<accession>A0ABT5J5J2</accession>
<dbReference type="EMBL" id="JAQQLI010000004">
    <property type="protein sequence ID" value="MDC7784907.1"/>
    <property type="molecule type" value="Genomic_DNA"/>
</dbReference>
<evidence type="ECO:0000259" key="7">
    <source>
        <dbReference type="PROSITE" id="PS50850"/>
    </source>
</evidence>
<reference evidence="8" key="1">
    <citation type="journal article" date="2023" name="Microbiol Resour">
        <title>Genome Sequences of Rhodoplanes serenus and Two Thermotolerant Strains, Rhodoplanes tepidamans and 'Rhodoplanes cryptolactis,' Further Refine the Genus.</title>
        <authorList>
            <person name="Rayyan A.A."/>
            <person name="Kyndt J.A."/>
        </authorList>
    </citation>
    <scope>NUCLEOTIDE SEQUENCE</scope>
    <source>
        <strain evidence="8">DSM 9987</strain>
    </source>
</reference>
<evidence type="ECO:0000256" key="6">
    <source>
        <dbReference type="SAM" id="Phobius"/>
    </source>
</evidence>
<feature type="transmembrane region" description="Helical" evidence="6">
    <location>
        <begin position="248"/>
        <end position="269"/>
    </location>
</feature>
<comment type="subcellular location">
    <subcellularLocation>
        <location evidence="1">Membrane</location>
        <topology evidence="1">Multi-pass membrane protein</topology>
    </subcellularLocation>
</comment>
<feature type="transmembrane region" description="Helical" evidence="6">
    <location>
        <begin position="146"/>
        <end position="168"/>
    </location>
</feature>
<keyword evidence="3 6" id="KW-0812">Transmembrane</keyword>
<organism evidence="8 9">
    <name type="scientific">Rhodoplanes tepidamans</name>
    <name type="common">Rhodoplanes cryptolactis</name>
    <dbReference type="NCBI Taxonomy" id="200616"/>
    <lineage>
        <taxon>Bacteria</taxon>
        <taxon>Pseudomonadati</taxon>
        <taxon>Pseudomonadota</taxon>
        <taxon>Alphaproteobacteria</taxon>
        <taxon>Hyphomicrobiales</taxon>
        <taxon>Nitrobacteraceae</taxon>
        <taxon>Rhodoplanes</taxon>
    </lineage>
</organism>